<name>A0A380PB06_STRGR</name>
<protein>
    <submittedName>
        <fullName evidence="1">RNA polymerase ECF-subfamily sigma factor</fullName>
    </submittedName>
</protein>
<proteinExistence type="predicted"/>
<dbReference type="InterPro" id="IPR013324">
    <property type="entry name" value="RNA_pol_sigma_r3/r4-like"/>
</dbReference>
<organism evidence="1 2">
    <name type="scientific">Streptomyces griseus</name>
    <dbReference type="NCBI Taxonomy" id="1911"/>
    <lineage>
        <taxon>Bacteria</taxon>
        <taxon>Bacillati</taxon>
        <taxon>Actinomycetota</taxon>
        <taxon>Actinomycetes</taxon>
        <taxon>Kitasatosporales</taxon>
        <taxon>Streptomycetaceae</taxon>
        <taxon>Streptomyces</taxon>
    </lineage>
</organism>
<dbReference type="EMBL" id="UHID01000009">
    <property type="protein sequence ID" value="SUP62370.1"/>
    <property type="molecule type" value="Genomic_DNA"/>
</dbReference>
<evidence type="ECO:0000313" key="2">
    <source>
        <dbReference type="Proteomes" id="UP000254150"/>
    </source>
</evidence>
<gene>
    <name evidence="1" type="ORF">NCTC7807_05535</name>
</gene>
<dbReference type="AlphaFoldDB" id="A0A380PB06"/>
<sequence>MSPRHEIPRTARARAFATFAAGAGGRLLHLAALLTAEPPDKAPYARRLLTAALARAYADWDASRDDDPYERARQHLVTRYARSAWHRRLAPAGRPSGSGPLGPLTPCERVTVVLRLYEGVSEEQAAALLGLPVERVRAMTARATVLLTRPPGAAPGTAEPSR</sequence>
<dbReference type="InterPro" id="IPR036388">
    <property type="entry name" value="WH-like_DNA-bd_sf"/>
</dbReference>
<dbReference type="SUPFAM" id="SSF88659">
    <property type="entry name" value="Sigma3 and sigma4 domains of RNA polymerase sigma factors"/>
    <property type="match status" value="1"/>
</dbReference>
<dbReference type="Gene3D" id="1.10.10.10">
    <property type="entry name" value="Winged helix-like DNA-binding domain superfamily/Winged helix DNA-binding domain"/>
    <property type="match status" value="1"/>
</dbReference>
<dbReference type="Proteomes" id="UP000254150">
    <property type="component" value="Unassembled WGS sequence"/>
</dbReference>
<accession>A0A380PB06</accession>
<dbReference type="RefSeq" id="WP_100452528.1">
    <property type="nucleotide sequence ID" value="NZ_UHID01000009.1"/>
</dbReference>
<evidence type="ECO:0000313" key="1">
    <source>
        <dbReference type="EMBL" id="SUP62370.1"/>
    </source>
</evidence>
<reference evidence="1 2" key="1">
    <citation type="submission" date="2018-06" db="EMBL/GenBank/DDBJ databases">
        <authorList>
            <consortium name="Pathogen Informatics"/>
            <person name="Doyle S."/>
        </authorList>
    </citation>
    <scope>NUCLEOTIDE SEQUENCE [LARGE SCALE GENOMIC DNA]</scope>
    <source>
        <strain evidence="1 2">NCTC7807</strain>
    </source>
</reference>
<dbReference type="GeneID" id="95072467"/>